<feature type="domain" description="Calcineurin-like phosphoesterase" evidence="3">
    <location>
        <begin position="1"/>
        <end position="144"/>
    </location>
</feature>
<dbReference type="InterPro" id="IPR029052">
    <property type="entry name" value="Metallo-depent_PP-like"/>
</dbReference>
<evidence type="ECO:0000313" key="5">
    <source>
        <dbReference type="Proteomes" id="UP000003240"/>
    </source>
</evidence>
<dbReference type="InterPro" id="IPR024654">
    <property type="entry name" value="Calcineurin-like_PHP_lpxH"/>
</dbReference>
<dbReference type="PANTHER" id="PTHR11124">
    <property type="entry name" value="VACUOLAR SORTING PROTEIN VPS29"/>
    <property type="match status" value="1"/>
</dbReference>
<evidence type="ECO:0000313" key="4">
    <source>
        <dbReference type="EMBL" id="EGO65421.1"/>
    </source>
</evidence>
<name>F7NEL0_9FIRM</name>
<protein>
    <recommendedName>
        <fullName evidence="2">Phosphoesterase</fullName>
        <ecNumber evidence="2">3.1.4.-</ecNumber>
    </recommendedName>
</protein>
<dbReference type="GO" id="GO:0046872">
    <property type="term" value="F:metal ion binding"/>
    <property type="evidence" value="ECO:0007669"/>
    <property type="project" value="UniProtKB-KW"/>
</dbReference>
<dbReference type="Gene3D" id="3.60.21.10">
    <property type="match status" value="1"/>
</dbReference>
<dbReference type="RefSeq" id="WP_004092424.1">
    <property type="nucleotide sequence ID" value="NZ_AFGF01000017.1"/>
</dbReference>
<dbReference type="eggNOG" id="COG0622">
    <property type="taxonomic scope" value="Bacteria"/>
</dbReference>
<keyword evidence="5" id="KW-1185">Reference proteome</keyword>
<sequence length="160" mass="17606">MKIGVMSDSHGDKDAIRQAAARAGQVDLWLHAGDYCQDAVFLGRIASVPVITVAGNCDGSAQVRPDEFMNALDKKIWLTHGHRYKVKQNQDELIWWAGQYGVDIVVYGHTHVADILRQDQVLAFNPGSVAFPRVGSPSFGLIEIVFGDKAEAQIVYLKGR</sequence>
<proteinExistence type="inferred from homology"/>
<dbReference type="EC" id="3.1.4.-" evidence="2"/>
<comment type="similarity">
    <text evidence="1 2">Belongs to the metallophosphoesterase superfamily. YfcE family.</text>
</comment>
<dbReference type="EMBL" id="AFGF01000017">
    <property type="protein sequence ID" value="EGO65421.1"/>
    <property type="molecule type" value="Genomic_DNA"/>
</dbReference>
<dbReference type="Pfam" id="PF12850">
    <property type="entry name" value="Metallophos_2"/>
    <property type="match status" value="1"/>
</dbReference>
<accession>F7NEL0</accession>
<reference evidence="4 5" key="1">
    <citation type="journal article" date="2011" name="EMBO J.">
        <title>Structural diversity of bacterial flagellar motors.</title>
        <authorList>
            <person name="Chen S."/>
            <person name="Beeby M."/>
            <person name="Murphy G.E."/>
            <person name="Leadbetter J.R."/>
            <person name="Hendrixson D.R."/>
            <person name="Briegel A."/>
            <person name="Li Z."/>
            <person name="Shi J."/>
            <person name="Tocheva E.I."/>
            <person name="Muller A."/>
            <person name="Dobro M.J."/>
            <person name="Jensen G.J."/>
        </authorList>
    </citation>
    <scope>NUCLEOTIDE SEQUENCE [LARGE SCALE GENOMIC DNA]</scope>
    <source>
        <strain evidence="4 5">DSM 6540</strain>
    </source>
</reference>
<dbReference type="InterPro" id="IPR000979">
    <property type="entry name" value="Phosphodiesterase_MJ0936/Vps29"/>
</dbReference>
<dbReference type="STRING" id="1009370.ALO_02366"/>
<dbReference type="InterPro" id="IPR041802">
    <property type="entry name" value="MPP_YfcE"/>
</dbReference>
<dbReference type="Proteomes" id="UP000003240">
    <property type="component" value="Unassembled WGS sequence"/>
</dbReference>
<comment type="caution">
    <text evidence="4">The sequence shown here is derived from an EMBL/GenBank/DDBJ whole genome shotgun (WGS) entry which is preliminary data.</text>
</comment>
<gene>
    <name evidence="4" type="ORF">ALO_02366</name>
</gene>
<dbReference type="GO" id="GO:0016787">
    <property type="term" value="F:hydrolase activity"/>
    <property type="evidence" value="ECO:0007669"/>
    <property type="project" value="UniProtKB-UniRule"/>
</dbReference>
<evidence type="ECO:0000256" key="2">
    <source>
        <dbReference type="RuleBase" id="RU362039"/>
    </source>
</evidence>
<dbReference type="NCBIfam" id="TIGR00040">
    <property type="entry name" value="yfcE"/>
    <property type="match status" value="1"/>
</dbReference>
<dbReference type="CDD" id="cd00841">
    <property type="entry name" value="MPP_YfcE"/>
    <property type="match status" value="1"/>
</dbReference>
<keyword evidence="2" id="KW-0479">Metal-binding</keyword>
<evidence type="ECO:0000256" key="1">
    <source>
        <dbReference type="ARBA" id="ARBA00008950"/>
    </source>
</evidence>
<dbReference type="AlphaFoldDB" id="F7NEL0"/>
<organism evidence="4 5">
    <name type="scientific">Acetonema longum DSM 6540</name>
    <dbReference type="NCBI Taxonomy" id="1009370"/>
    <lineage>
        <taxon>Bacteria</taxon>
        <taxon>Bacillati</taxon>
        <taxon>Bacillota</taxon>
        <taxon>Negativicutes</taxon>
        <taxon>Acetonemataceae</taxon>
        <taxon>Acetonema</taxon>
    </lineage>
</organism>
<comment type="cofactor">
    <cofactor evidence="2">
        <name>a divalent metal cation</name>
        <dbReference type="ChEBI" id="CHEBI:60240"/>
    </cofactor>
</comment>
<dbReference type="SUPFAM" id="SSF56300">
    <property type="entry name" value="Metallo-dependent phosphatases"/>
    <property type="match status" value="1"/>
</dbReference>
<evidence type="ECO:0000259" key="3">
    <source>
        <dbReference type="Pfam" id="PF12850"/>
    </source>
</evidence>
<dbReference type="OrthoDB" id="9800565at2"/>